<dbReference type="EMBL" id="PVTF01000008">
    <property type="protein sequence ID" value="PRY38902.1"/>
    <property type="molecule type" value="Genomic_DNA"/>
</dbReference>
<evidence type="ECO:0000313" key="7">
    <source>
        <dbReference type="EMBL" id="PRY38902.1"/>
    </source>
</evidence>
<name>A0A2T0SZQ8_9PSEU</name>
<feature type="transmembrane region" description="Helical" evidence="6">
    <location>
        <begin position="82"/>
        <end position="102"/>
    </location>
</feature>
<evidence type="ECO:0000256" key="4">
    <source>
        <dbReference type="ARBA" id="ARBA00022989"/>
    </source>
</evidence>
<sequence>MTTPDHSSEPSPWKDPRFRIFALGNALNNVGEGAYDLAMPLLAYQLTGSLGLMGVLAAFTPATLLLGPVFGAAADRWGPRCLVLPGLALQLFAAAMVNLVALRGDQPSIPLLAVLAALVQLGGSAYRVGWMTGVPQMFPGCPVRARGTLSSLYVGTTIAGPALVAVLVGSIGYTGLIWVNTATFLAPVVVWMLGVHPKGRPGSSRSEGFRATVLNGWSAIRDRPVLLAATLALIPLQFVTSAVVPTLATFHLRNEAHVSADAVSTVFVVVNLGGLAGALFVSERRRFDPGRLLTVSAAGLAAGSFGAGSEVTVVSVAALVVFQFCNGSCGSAVSMLIVQSLPQETLGRASGLVRLISGVPFVLGPLLVVPLQQSFGSTATFAVLGTLCCVGLAALRGSALRVRQQRESGG</sequence>
<reference evidence="7 8" key="1">
    <citation type="submission" date="2018-03" db="EMBL/GenBank/DDBJ databases">
        <title>Genomic Encyclopedia of Archaeal and Bacterial Type Strains, Phase II (KMG-II): from individual species to whole genera.</title>
        <authorList>
            <person name="Goeker M."/>
        </authorList>
    </citation>
    <scope>NUCLEOTIDE SEQUENCE [LARGE SCALE GENOMIC DNA]</scope>
    <source>
        <strain evidence="7 8">DSM 44720</strain>
    </source>
</reference>
<keyword evidence="4 6" id="KW-1133">Transmembrane helix</keyword>
<keyword evidence="3 6" id="KW-0812">Transmembrane</keyword>
<gene>
    <name evidence="7" type="ORF">CLV43_108302</name>
</gene>
<keyword evidence="8" id="KW-1185">Reference proteome</keyword>
<feature type="transmembrane region" description="Helical" evidence="6">
    <location>
        <begin position="50"/>
        <end position="70"/>
    </location>
</feature>
<feature type="transmembrane region" description="Helical" evidence="6">
    <location>
        <begin position="351"/>
        <end position="369"/>
    </location>
</feature>
<feature type="transmembrane region" description="Helical" evidence="6">
    <location>
        <begin position="292"/>
        <end position="308"/>
    </location>
</feature>
<feature type="transmembrane region" description="Helical" evidence="6">
    <location>
        <begin position="177"/>
        <end position="195"/>
    </location>
</feature>
<evidence type="ECO:0000256" key="6">
    <source>
        <dbReference type="SAM" id="Phobius"/>
    </source>
</evidence>
<dbReference type="GO" id="GO:0005886">
    <property type="term" value="C:plasma membrane"/>
    <property type="evidence" value="ECO:0007669"/>
    <property type="project" value="UniProtKB-SubCell"/>
</dbReference>
<feature type="transmembrane region" description="Helical" evidence="6">
    <location>
        <begin position="375"/>
        <end position="395"/>
    </location>
</feature>
<accession>A0A2T0SZQ8</accession>
<evidence type="ECO:0000313" key="8">
    <source>
        <dbReference type="Proteomes" id="UP000239494"/>
    </source>
</evidence>
<feature type="transmembrane region" description="Helical" evidence="6">
    <location>
        <begin position="108"/>
        <end position="130"/>
    </location>
</feature>
<dbReference type="Gene3D" id="1.20.1250.20">
    <property type="entry name" value="MFS general substrate transporter like domains"/>
    <property type="match status" value="1"/>
</dbReference>
<comment type="subcellular location">
    <subcellularLocation>
        <location evidence="1">Cell membrane</location>
        <topology evidence="1">Multi-pass membrane protein</topology>
    </subcellularLocation>
</comment>
<comment type="caution">
    <text evidence="7">The sequence shown here is derived from an EMBL/GenBank/DDBJ whole genome shotgun (WGS) entry which is preliminary data.</text>
</comment>
<dbReference type="SUPFAM" id="SSF103473">
    <property type="entry name" value="MFS general substrate transporter"/>
    <property type="match status" value="1"/>
</dbReference>
<dbReference type="AlphaFoldDB" id="A0A2T0SZQ8"/>
<organism evidence="7 8">
    <name type="scientific">Umezawaea tangerina</name>
    <dbReference type="NCBI Taxonomy" id="84725"/>
    <lineage>
        <taxon>Bacteria</taxon>
        <taxon>Bacillati</taxon>
        <taxon>Actinomycetota</taxon>
        <taxon>Actinomycetes</taxon>
        <taxon>Pseudonocardiales</taxon>
        <taxon>Pseudonocardiaceae</taxon>
        <taxon>Umezawaea</taxon>
    </lineage>
</organism>
<proteinExistence type="predicted"/>
<feature type="transmembrane region" description="Helical" evidence="6">
    <location>
        <begin position="225"/>
        <end position="250"/>
    </location>
</feature>
<evidence type="ECO:0000256" key="5">
    <source>
        <dbReference type="ARBA" id="ARBA00023136"/>
    </source>
</evidence>
<dbReference type="PANTHER" id="PTHR23513">
    <property type="entry name" value="INTEGRAL MEMBRANE EFFLUX PROTEIN-RELATED"/>
    <property type="match status" value="1"/>
</dbReference>
<feature type="transmembrane region" description="Helical" evidence="6">
    <location>
        <begin position="151"/>
        <end position="171"/>
    </location>
</feature>
<dbReference type="InterPro" id="IPR011701">
    <property type="entry name" value="MFS"/>
</dbReference>
<dbReference type="Proteomes" id="UP000239494">
    <property type="component" value="Unassembled WGS sequence"/>
</dbReference>
<evidence type="ECO:0000256" key="2">
    <source>
        <dbReference type="ARBA" id="ARBA00022475"/>
    </source>
</evidence>
<dbReference type="OrthoDB" id="9814303at2"/>
<protein>
    <submittedName>
        <fullName evidence="7">Sugar phosphate permease</fullName>
    </submittedName>
</protein>
<keyword evidence="5 6" id="KW-0472">Membrane</keyword>
<dbReference type="CDD" id="cd06173">
    <property type="entry name" value="MFS_MefA_like"/>
    <property type="match status" value="1"/>
</dbReference>
<dbReference type="Pfam" id="PF07690">
    <property type="entry name" value="MFS_1"/>
    <property type="match status" value="1"/>
</dbReference>
<evidence type="ECO:0000256" key="3">
    <source>
        <dbReference type="ARBA" id="ARBA00022692"/>
    </source>
</evidence>
<feature type="transmembrane region" description="Helical" evidence="6">
    <location>
        <begin position="262"/>
        <end position="280"/>
    </location>
</feature>
<dbReference type="PANTHER" id="PTHR23513:SF11">
    <property type="entry name" value="STAPHYLOFERRIN A TRANSPORTER"/>
    <property type="match status" value="1"/>
</dbReference>
<evidence type="ECO:0000256" key="1">
    <source>
        <dbReference type="ARBA" id="ARBA00004651"/>
    </source>
</evidence>
<feature type="transmembrane region" description="Helical" evidence="6">
    <location>
        <begin position="314"/>
        <end position="339"/>
    </location>
</feature>
<dbReference type="RefSeq" id="WP_106190256.1">
    <property type="nucleotide sequence ID" value="NZ_PVTF01000008.1"/>
</dbReference>
<keyword evidence="2" id="KW-1003">Cell membrane</keyword>
<dbReference type="InterPro" id="IPR036259">
    <property type="entry name" value="MFS_trans_sf"/>
</dbReference>
<dbReference type="GO" id="GO:0022857">
    <property type="term" value="F:transmembrane transporter activity"/>
    <property type="evidence" value="ECO:0007669"/>
    <property type="project" value="InterPro"/>
</dbReference>